<evidence type="ECO:0000313" key="1">
    <source>
        <dbReference type="EMBL" id="KAG6578856.1"/>
    </source>
</evidence>
<dbReference type="Proteomes" id="UP000685013">
    <property type="component" value="Chromosome 15"/>
</dbReference>
<comment type="caution">
    <text evidence="1">The sequence shown here is derived from an EMBL/GenBank/DDBJ whole genome shotgun (WGS) entry which is preliminary data.</text>
</comment>
<feature type="non-terminal residue" evidence="1">
    <location>
        <position position="1"/>
    </location>
</feature>
<accession>A0AAV6MCF2</accession>
<gene>
    <name evidence="1" type="ORF">SDJN03_23304</name>
</gene>
<reference evidence="1 2" key="1">
    <citation type="journal article" date="2021" name="Hortic Res">
        <title>The domestication of Cucurbita argyrosperma as revealed by the genome of its wild relative.</title>
        <authorList>
            <person name="Barrera-Redondo J."/>
            <person name="Sanchez-de la Vega G."/>
            <person name="Aguirre-Liguori J.A."/>
            <person name="Castellanos-Morales G."/>
            <person name="Gutierrez-Guerrero Y.T."/>
            <person name="Aguirre-Dugua X."/>
            <person name="Aguirre-Planter E."/>
            <person name="Tenaillon M.I."/>
            <person name="Lira-Saade R."/>
            <person name="Eguiarte L.E."/>
        </authorList>
    </citation>
    <scope>NUCLEOTIDE SEQUENCE [LARGE SCALE GENOMIC DNA]</scope>
    <source>
        <strain evidence="1">JBR-2021</strain>
    </source>
</reference>
<proteinExistence type="predicted"/>
<protein>
    <submittedName>
        <fullName evidence="1">Uncharacterized protein</fullName>
    </submittedName>
</protein>
<dbReference type="EMBL" id="JAGKQH010000015">
    <property type="protein sequence ID" value="KAG6578856.1"/>
    <property type="molecule type" value="Genomic_DNA"/>
</dbReference>
<keyword evidence="2" id="KW-1185">Reference proteome</keyword>
<evidence type="ECO:0000313" key="2">
    <source>
        <dbReference type="Proteomes" id="UP000685013"/>
    </source>
</evidence>
<name>A0AAV6MCF2_9ROSI</name>
<dbReference type="AlphaFoldDB" id="A0AAV6MCF2"/>
<sequence>MASRVSCIVRCYYFEQLLCVPSDLSLSARPRSPAFAYASKQRSVAGEISASNTNRKSCECNCIASERAIARAQALRENEHVRRASTLRGPLETAMALHQKTPFTGSELGAVPQMTAFQSWVEGDRE</sequence>
<organism evidence="1 2">
    <name type="scientific">Cucurbita argyrosperma subsp. sororia</name>
    <dbReference type="NCBI Taxonomy" id="37648"/>
    <lineage>
        <taxon>Eukaryota</taxon>
        <taxon>Viridiplantae</taxon>
        <taxon>Streptophyta</taxon>
        <taxon>Embryophyta</taxon>
        <taxon>Tracheophyta</taxon>
        <taxon>Spermatophyta</taxon>
        <taxon>Magnoliopsida</taxon>
        <taxon>eudicotyledons</taxon>
        <taxon>Gunneridae</taxon>
        <taxon>Pentapetalae</taxon>
        <taxon>rosids</taxon>
        <taxon>fabids</taxon>
        <taxon>Cucurbitales</taxon>
        <taxon>Cucurbitaceae</taxon>
        <taxon>Cucurbiteae</taxon>
        <taxon>Cucurbita</taxon>
    </lineage>
</organism>